<gene>
    <name evidence="2" type="ORF">ACFONP_08770</name>
</gene>
<dbReference type="Pfam" id="PF00561">
    <property type="entry name" value="Abhydrolase_1"/>
    <property type="match status" value="1"/>
</dbReference>
<evidence type="ECO:0000259" key="1">
    <source>
        <dbReference type="Pfam" id="PF00561"/>
    </source>
</evidence>
<keyword evidence="3" id="KW-1185">Reference proteome</keyword>
<keyword evidence="2" id="KW-0378">Hydrolase</keyword>
<proteinExistence type="predicted"/>
<evidence type="ECO:0000313" key="3">
    <source>
        <dbReference type="Proteomes" id="UP001595607"/>
    </source>
</evidence>
<sequence length="308" mass="34129">MQALVLKLCLLFILRVRKSEAVQEAFHGDAEKLAIEGDRSVVVARYGVPDAGRVLLFDPGSFGIYADFHHIAQHLAREDWYVIAMTRAGMYQSDPLPEGQDPVPRFHVADMARVLDTLGIDRKVILAGHSMAGVRLHMAGRIMPERFRGLALLDAVCPSQMRGLAWAGWVAWAQLIGRAGARFARSRMGGLMESVHPNLLKLEGQPRNDKLASVMSEKHLRCAAREVAVTERKALGEPVEPAIKLPAFFATATQVSQGTSELLREYEKEGTWTRRIHLKNDGHMSMLTPPSSHLIAEGIDELWEAGAR</sequence>
<dbReference type="Gene3D" id="3.40.50.1820">
    <property type="entry name" value="alpha/beta hydrolase"/>
    <property type="match status" value="1"/>
</dbReference>
<reference evidence="3" key="1">
    <citation type="journal article" date="2019" name="Int. J. Syst. Evol. Microbiol.">
        <title>The Global Catalogue of Microorganisms (GCM) 10K type strain sequencing project: providing services to taxonomists for standard genome sequencing and annotation.</title>
        <authorList>
            <consortium name="The Broad Institute Genomics Platform"/>
            <consortium name="The Broad Institute Genome Sequencing Center for Infectious Disease"/>
            <person name="Wu L."/>
            <person name="Ma J."/>
        </authorList>
    </citation>
    <scope>NUCLEOTIDE SEQUENCE [LARGE SCALE GENOMIC DNA]</scope>
    <source>
        <strain evidence="3">KCTC 22245</strain>
    </source>
</reference>
<name>A0ABV7MBT7_9PROT</name>
<evidence type="ECO:0000313" key="2">
    <source>
        <dbReference type="EMBL" id="MFC3302823.1"/>
    </source>
</evidence>
<feature type="domain" description="AB hydrolase-1" evidence="1">
    <location>
        <begin position="54"/>
        <end position="158"/>
    </location>
</feature>
<organism evidence="2 3">
    <name type="scientific">Parvularcula lutaonensis</name>
    <dbReference type="NCBI Taxonomy" id="491923"/>
    <lineage>
        <taxon>Bacteria</taxon>
        <taxon>Pseudomonadati</taxon>
        <taxon>Pseudomonadota</taxon>
        <taxon>Alphaproteobacteria</taxon>
        <taxon>Parvularculales</taxon>
        <taxon>Parvularculaceae</taxon>
        <taxon>Parvularcula</taxon>
    </lineage>
</organism>
<dbReference type="InterPro" id="IPR000073">
    <property type="entry name" value="AB_hydrolase_1"/>
</dbReference>
<dbReference type="InterPro" id="IPR029058">
    <property type="entry name" value="AB_hydrolase_fold"/>
</dbReference>
<accession>A0ABV7MBT7</accession>
<dbReference type="Proteomes" id="UP001595607">
    <property type="component" value="Unassembled WGS sequence"/>
</dbReference>
<dbReference type="SUPFAM" id="SSF53474">
    <property type="entry name" value="alpha/beta-Hydrolases"/>
    <property type="match status" value="1"/>
</dbReference>
<comment type="caution">
    <text evidence="2">The sequence shown here is derived from an EMBL/GenBank/DDBJ whole genome shotgun (WGS) entry which is preliminary data.</text>
</comment>
<dbReference type="RefSeq" id="WP_378992810.1">
    <property type="nucleotide sequence ID" value="NZ_JBHRVA010000002.1"/>
</dbReference>
<protein>
    <submittedName>
        <fullName evidence="2">Alpha/beta fold hydrolase</fullName>
    </submittedName>
</protein>
<dbReference type="EMBL" id="JBHRVA010000002">
    <property type="protein sequence ID" value="MFC3302823.1"/>
    <property type="molecule type" value="Genomic_DNA"/>
</dbReference>
<dbReference type="GO" id="GO:0016787">
    <property type="term" value="F:hydrolase activity"/>
    <property type="evidence" value="ECO:0007669"/>
    <property type="project" value="UniProtKB-KW"/>
</dbReference>